<evidence type="ECO:0000256" key="2">
    <source>
        <dbReference type="ARBA" id="ARBA00007331"/>
    </source>
</evidence>
<comment type="subcellular location">
    <subcellularLocation>
        <location evidence="1">Nucleus</location>
    </subcellularLocation>
</comment>
<comment type="similarity">
    <text evidence="2">Belongs to the eukaryotic/archaeal RNase P protein component 3 family.</text>
</comment>
<dbReference type="InterPro" id="IPR002738">
    <property type="entry name" value="RNase_P_p30"/>
</dbReference>
<dbReference type="PANTHER" id="PTHR13031">
    <property type="entry name" value="RIBONUCLEASE P SUBUNIT P30"/>
    <property type="match status" value="1"/>
</dbReference>
<reference evidence="5" key="1">
    <citation type="submission" date="2023-03" db="UniProtKB">
        <authorList>
            <consortium name="EnsemblPlants"/>
        </authorList>
    </citation>
    <scope>IDENTIFICATION</scope>
</reference>
<dbReference type="GO" id="GO:0005655">
    <property type="term" value="C:nucleolar ribonuclease P complex"/>
    <property type="evidence" value="ECO:0007669"/>
    <property type="project" value="TreeGrafter"/>
</dbReference>
<dbReference type="Gramene" id="MELO3C025708.2.1">
    <property type="protein sequence ID" value="MELO3C025708.2.1"/>
    <property type="gene ID" value="MELO3C025708.2"/>
</dbReference>
<dbReference type="GO" id="GO:0003723">
    <property type="term" value="F:RNA binding"/>
    <property type="evidence" value="ECO:0007669"/>
    <property type="project" value="TreeGrafter"/>
</dbReference>
<accession>A0A9I9DZN8</accession>
<dbReference type="InterPro" id="IPR016195">
    <property type="entry name" value="Pol/histidinol_Pase-like"/>
</dbReference>
<dbReference type="EnsemblPlants" id="MELO3C025708.2.1">
    <property type="protein sequence ID" value="MELO3C025708.2.1"/>
    <property type="gene ID" value="MELO3C025708.2"/>
</dbReference>
<dbReference type="Pfam" id="PF01876">
    <property type="entry name" value="RNase_P_p30"/>
    <property type="match status" value="1"/>
</dbReference>
<evidence type="ECO:0000256" key="4">
    <source>
        <dbReference type="SAM" id="MobiDB-lite"/>
    </source>
</evidence>
<feature type="region of interest" description="Disordered" evidence="4">
    <location>
        <begin position="475"/>
        <end position="496"/>
    </location>
</feature>
<dbReference type="Gene3D" id="3.20.20.140">
    <property type="entry name" value="Metal-dependent hydrolases"/>
    <property type="match status" value="2"/>
</dbReference>
<protein>
    <submittedName>
        <fullName evidence="5">Uncharacterized protein</fullName>
    </submittedName>
</protein>
<dbReference type="SUPFAM" id="SSF89550">
    <property type="entry name" value="PHP domain-like"/>
    <property type="match status" value="1"/>
</dbReference>
<sequence length="757" mass="84121">MGFFDLNIPYDDHSSSSSSSANRIKTVAKIMELGYSGIAYNRTIKGVMSDRDRCSIPVLNVSSLHSILPSFSASVEFHRDLLGVPRSSPFRQYTRLTISINTNSEVLAVNSGNLILKTYDLIAVKPLNQYAFEQACEKLEIDIIAIDFAEKLPFRLKQGSIISAIKRGVYFEIMYSDLLSDVHERRQMISTAKMHPGSSSVYRDGVLNVGPRFIPRLILVDWTNGKNLILSSATPSVNEIRGPYDVANLSSLLGVSMERAKAAVSKNCRNLIANALKRKQFYKETIRVERISSDDKLDLNDPWSVDLFKWDPMSSGEGDLLLDDIAKSFAASNEKSKNVKAIDFTSIVDNLPPQGFLVKDVIECSDAELSLNDKQDLLPVTDAIEPQIAVNGVRPPQGFLVKNVTERPPQGFLVKNVTECSEAKLSLNDKQDLLPVTDAIEPQIAVNGVIQQSHTLDEEHRPLSDRLSSIIENSKISHSHGNAEELPSNSEEQKSNVDEIVPPEILMQEEPIEMDVDNLQPKNPTLTSELNVVSTNELVHSPTSTKDVSTVAFGNDRTETLKIEDVDSYQNEYGLENSVTLSDSEDVCIEKNSTNLISEDQKHVGMVVDVTLTAEECLHSARLGEPAEVAVAEDQVSPLDSCTSDTIDHYQQTSEVLMDDQESGDADPQITQQPSDQPITSVMSTANAGKHLSKRERHHPASKLPLRRLIPLPFKKACKTNIEKCRSKRRRHHLGLLLPFKRSINHLAFKKARKTKC</sequence>
<organism evidence="5">
    <name type="scientific">Cucumis melo</name>
    <name type="common">Muskmelon</name>
    <dbReference type="NCBI Taxonomy" id="3656"/>
    <lineage>
        <taxon>Eukaryota</taxon>
        <taxon>Viridiplantae</taxon>
        <taxon>Streptophyta</taxon>
        <taxon>Embryophyta</taxon>
        <taxon>Tracheophyta</taxon>
        <taxon>Spermatophyta</taxon>
        <taxon>Magnoliopsida</taxon>
        <taxon>eudicotyledons</taxon>
        <taxon>Gunneridae</taxon>
        <taxon>Pentapetalae</taxon>
        <taxon>rosids</taxon>
        <taxon>fabids</taxon>
        <taxon>Cucurbitales</taxon>
        <taxon>Cucurbitaceae</taxon>
        <taxon>Benincaseae</taxon>
        <taxon>Cucumis</taxon>
    </lineage>
</organism>
<evidence type="ECO:0000313" key="5">
    <source>
        <dbReference type="EnsemblPlants" id="MELO3C025708.2.1"/>
    </source>
</evidence>
<evidence type="ECO:0000256" key="3">
    <source>
        <dbReference type="ARBA" id="ARBA00022694"/>
    </source>
</evidence>
<name>A0A9I9DZN8_CUCME</name>
<dbReference type="PANTHER" id="PTHR13031:SF0">
    <property type="entry name" value="RIBONUCLEASE P PROTEIN SUBUNIT P30"/>
    <property type="match status" value="1"/>
</dbReference>
<proteinExistence type="inferred from homology"/>
<feature type="compositionally biased region" description="Polar residues" evidence="4">
    <location>
        <begin position="669"/>
        <end position="681"/>
    </location>
</feature>
<dbReference type="AlphaFoldDB" id="A0A9I9DZN8"/>
<evidence type="ECO:0000256" key="1">
    <source>
        <dbReference type="ARBA" id="ARBA00004123"/>
    </source>
</evidence>
<feature type="region of interest" description="Disordered" evidence="4">
    <location>
        <begin position="657"/>
        <end position="681"/>
    </location>
</feature>
<dbReference type="GO" id="GO:0008033">
    <property type="term" value="P:tRNA processing"/>
    <property type="evidence" value="ECO:0007669"/>
    <property type="project" value="UniProtKB-KW"/>
</dbReference>
<keyword evidence="3" id="KW-0819">tRNA processing</keyword>